<keyword evidence="1" id="KW-0812">Transmembrane</keyword>
<protein>
    <submittedName>
        <fullName evidence="3">Zf-HC2 domain-containing protein</fullName>
    </submittedName>
</protein>
<evidence type="ECO:0000313" key="4">
    <source>
        <dbReference type="Proteomes" id="UP000264702"/>
    </source>
</evidence>
<name>A0A372ISQ3_9BACT</name>
<dbReference type="OrthoDB" id="118631at2"/>
<evidence type="ECO:0000256" key="1">
    <source>
        <dbReference type="SAM" id="Phobius"/>
    </source>
</evidence>
<dbReference type="Pfam" id="PF13490">
    <property type="entry name" value="zf-HC2"/>
    <property type="match status" value="1"/>
</dbReference>
<feature type="transmembrane region" description="Helical" evidence="1">
    <location>
        <begin position="78"/>
        <end position="98"/>
    </location>
</feature>
<feature type="domain" description="Putative zinc-finger" evidence="2">
    <location>
        <begin position="14"/>
        <end position="38"/>
    </location>
</feature>
<keyword evidence="1" id="KW-0472">Membrane</keyword>
<organism evidence="3 4">
    <name type="scientific">Paracidobacterium acidisoli</name>
    <dbReference type="NCBI Taxonomy" id="2303751"/>
    <lineage>
        <taxon>Bacteria</taxon>
        <taxon>Pseudomonadati</taxon>
        <taxon>Acidobacteriota</taxon>
        <taxon>Terriglobia</taxon>
        <taxon>Terriglobales</taxon>
        <taxon>Acidobacteriaceae</taxon>
        <taxon>Paracidobacterium</taxon>
    </lineage>
</organism>
<dbReference type="EMBL" id="QVQT01000002">
    <property type="protein sequence ID" value="RFU17799.1"/>
    <property type="molecule type" value="Genomic_DNA"/>
</dbReference>
<reference evidence="3 4" key="1">
    <citation type="submission" date="2018-08" db="EMBL/GenBank/DDBJ databases">
        <title>Acidipila sp. 4G-K13, an acidobacterium isolated from forest soil.</title>
        <authorList>
            <person name="Gao Z.-H."/>
            <person name="Qiu L.-H."/>
        </authorList>
    </citation>
    <scope>NUCLEOTIDE SEQUENCE [LARGE SCALE GENOMIC DNA]</scope>
    <source>
        <strain evidence="3 4">4G-K13</strain>
    </source>
</reference>
<evidence type="ECO:0000313" key="3">
    <source>
        <dbReference type="EMBL" id="RFU17799.1"/>
    </source>
</evidence>
<dbReference type="InterPro" id="IPR041916">
    <property type="entry name" value="Anti_sigma_zinc_sf"/>
</dbReference>
<dbReference type="Proteomes" id="UP000264702">
    <property type="component" value="Unassembled WGS sequence"/>
</dbReference>
<accession>A0A372ISQ3</accession>
<dbReference type="AlphaFoldDB" id="A0A372ISQ3"/>
<sequence>MDHKDAIGISAVEKYLLHELTPEQRDAFEEHYFGCEECFSDLRSAQLFLDAAKLELARQPEVMAPAVSKDKKLIRFPLFMRPAVLIPAMAAMLAIIVFQNAVTVPSLRGDVASLDRPQLLSSVALADGSSRGGPTPEVVTQPHQRFVLSVDIPAQDRFSRYTCSLYSPSGSRIWTMTIPASRTTDAVPISISPDTTKAGVNTLIIQGIPKSGGDATPVDLSRDSFLLTIRS</sequence>
<evidence type="ECO:0000259" key="2">
    <source>
        <dbReference type="Pfam" id="PF13490"/>
    </source>
</evidence>
<dbReference type="Gene3D" id="1.10.10.1320">
    <property type="entry name" value="Anti-sigma factor, zinc-finger domain"/>
    <property type="match status" value="1"/>
</dbReference>
<gene>
    <name evidence="3" type="ORF">D0Y96_06720</name>
</gene>
<keyword evidence="4" id="KW-1185">Reference proteome</keyword>
<proteinExistence type="predicted"/>
<keyword evidence="1" id="KW-1133">Transmembrane helix</keyword>
<comment type="caution">
    <text evidence="3">The sequence shown here is derived from an EMBL/GenBank/DDBJ whole genome shotgun (WGS) entry which is preliminary data.</text>
</comment>
<dbReference type="InterPro" id="IPR027383">
    <property type="entry name" value="Znf_put"/>
</dbReference>
<dbReference type="RefSeq" id="WP_117298547.1">
    <property type="nucleotide sequence ID" value="NZ_QVQT02000002.1"/>
</dbReference>